<dbReference type="FunFam" id="2.60.120.260:FF:000025">
    <property type="entry name" value="DNA repair protein XRCC1 isoform X1"/>
    <property type="match status" value="1"/>
</dbReference>
<reference evidence="8" key="1">
    <citation type="submission" date="2022-12" db="EMBL/GenBank/DDBJ databases">
        <title>Genome assemblies of Blomia tropicalis.</title>
        <authorList>
            <person name="Cui Y."/>
        </authorList>
    </citation>
    <scope>NUCLEOTIDE SEQUENCE</scope>
    <source>
        <tissue evidence="8">Adult mites</tissue>
    </source>
</reference>
<dbReference type="InterPro" id="IPR001357">
    <property type="entry name" value="BRCT_dom"/>
</dbReference>
<dbReference type="Gene3D" id="3.40.50.10190">
    <property type="entry name" value="BRCT domain"/>
    <property type="match status" value="1"/>
</dbReference>
<dbReference type="PROSITE" id="PS50172">
    <property type="entry name" value="BRCT"/>
    <property type="match status" value="1"/>
</dbReference>
<feature type="domain" description="BRCT" evidence="7">
    <location>
        <begin position="264"/>
        <end position="352"/>
    </location>
</feature>
<dbReference type="Pfam" id="PF01834">
    <property type="entry name" value="XRCC1_N"/>
    <property type="match status" value="1"/>
</dbReference>
<evidence type="ECO:0000313" key="9">
    <source>
        <dbReference type="Proteomes" id="UP001142055"/>
    </source>
</evidence>
<feature type="region of interest" description="Disordered" evidence="6">
    <location>
        <begin position="201"/>
        <end position="233"/>
    </location>
</feature>
<evidence type="ECO:0000259" key="7">
    <source>
        <dbReference type="PROSITE" id="PS50172"/>
    </source>
</evidence>
<dbReference type="SUPFAM" id="SSF52113">
    <property type="entry name" value="BRCT domain"/>
    <property type="match status" value="1"/>
</dbReference>
<comment type="subcellular location">
    <subcellularLocation>
        <location evidence="1">Nucleus</location>
    </subcellularLocation>
</comment>
<proteinExistence type="predicted"/>
<dbReference type="CDD" id="cd17725">
    <property type="entry name" value="BRCT_XRCC1_rpt1"/>
    <property type="match status" value="1"/>
</dbReference>
<feature type="region of interest" description="Disordered" evidence="6">
    <location>
        <begin position="351"/>
        <end position="421"/>
    </location>
</feature>
<dbReference type="InterPro" id="IPR008979">
    <property type="entry name" value="Galactose-bd-like_sf"/>
</dbReference>
<dbReference type="GO" id="GO:0006303">
    <property type="term" value="P:double-strand break repair via nonhomologous end joining"/>
    <property type="evidence" value="ECO:0007669"/>
    <property type="project" value="InterPro"/>
</dbReference>
<dbReference type="OMA" id="WIEKCYE"/>
<dbReference type="GO" id="GO:0005634">
    <property type="term" value="C:nucleus"/>
    <property type="evidence" value="ECO:0007669"/>
    <property type="project" value="UniProtKB-SubCell"/>
</dbReference>
<dbReference type="GO" id="GO:0003684">
    <property type="term" value="F:damaged DNA binding"/>
    <property type="evidence" value="ECO:0007669"/>
    <property type="project" value="InterPro"/>
</dbReference>
<dbReference type="EMBL" id="JAPWDV010000001">
    <property type="protein sequence ID" value="KAJ6222063.1"/>
    <property type="molecule type" value="Genomic_DNA"/>
</dbReference>
<dbReference type="GO" id="GO:0006284">
    <property type="term" value="P:base-excision repair"/>
    <property type="evidence" value="ECO:0007669"/>
    <property type="project" value="InterPro"/>
</dbReference>
<dbReference type="Pfam" id="PF00533">
    <property type="entry name" value="BRCT"/>
    <property type="match status" value="1"/>
</dbReference>
<dbReference type="PANTHER" id="PTHR11370:SF5">
    <property type="entry name" value="DNA REPAIR PROTEIN XRCC1"/>
    <property type="match status" value="1"/>
</dbReference>
<gene>
    <name evidence="8" type="ORF">RDWZM_000608</name>
</gene>
<evidence type="ECO:0000256" key="4">
    <source>
        <dbReference type="ARBA" id="ARBA00023204"/>
    </source>
</evidence>
<keyword evidence="4" id="KW-0234">DNA repair</keyword>
<dbReference type="InterPro" id="IPR036420">
    <property type="entry name" value="BRCT_dom_sf"/>
</dbReference>
<organism evidence="8 9">
    <name type="scientific">Blomia tropicalis</name>
    <name type="common">Mite</name>
    <dbReference type="NCBI Taxonomy" id="40697"/>
    <lineage>
        <taxon>Eukaryota</taxon>
        <taxon>Metazoa</taxon>
        <taxon>Ecdysozoa</taxon>
        <taxon>Arthropoda</taxon>
        <taxon>Chelicerata</taxon>
        <taxon>Arachnida</taxon>
        <taxon>Acari</taxon>
        <taxon>Acariformes</taxon>
        <taxon>Sarcoptiformes</taxon>
        <taxon>Astigmata</taxon>
        <taxon>Glycyphagoidea</taxon>
        <taxon>Echimyopodidae</taxon>
        <taxon>Blomia</taxon>
    </lineage>
</organism>
<name>A0A9Q0M959_BLOTA</name>
<keyword evidence="9" id="KW-1185">Reference proteome</keyword>
<keyword evidence="3" id="KW-0227">DNA damage</keyword>
<dbReference type="InterPro" id="IPR002706">
    <property type="entry name" value="Xrcc1_N"/>
</dbReference>
<dbReference type="GO" id="GO:0000012">
    <property type="term" value="P:single strand break repair"/>
    <property type="evidence" value="ECO:0007669"/>
    <property type="project" value="InterPro"/>
</dbReference>
<dbReference type="Gene3D" id="2.60.120.260">
    <property type="entry name" value="Galactose-binding domain-like"/>
    <property type="match status" value="1"/>
</dbReference>
<keyword evidence="2" id="KW-0677">Repeat</keyword>
<keyword evidence="5" id="KW-0539">Nucleus</keyword>
<feature type="compositionally biased region" description="Basic and acidic residues" evidence="6">
    <location>
        <begin position="201"/>
        <end position="212"/>
    </location>
</feature>
<evidence type="ECO:0000256" key="6">
    <source>
        <dbReference type="SAM" id="MobiDB-lite"/>
    </source>
</evidence>
<evidence type="ECO:0000256" key="1">
    <source>
        <dbReference type="ARBA" id="ARBA00004123"/>
    </source>
</evidence>
<dbReference type="SMART" id="SM00292">
    <property type="entry name" value="BRCT"/>
    <property type="match status" value="1"/>
</dbReference>
<dbReference type="SUPFAM" id="SSF49785">
    <property type="entry name" value="Galactose-binding domain-like"/>
    <property type="match status" value="1"/>
</dbReference>
<dbReference type="Proteomes" id="UP001142055">
    <property type="component" value="Chromosome 1"/>
</dbReference>
<feature type="compositionally biased region" description="Acidic residues" evidence="6">
    <location>
        <begin position="411"/>
        <end position="421"/>
    </location>
</feature>
<dbReference type="FunFam" id="3.40.50.10190:FF:000008">
    <property type="entry name" value="X-ray repair cross complementing 1"/>
    <property type="match status" value="1"/>
</dbReference>
<feature type="compositionally biased region" description="Basic residues" evidence="6">
    <location>
        <begin position="378"/>
        <end position="393"/>
    </location>
</feature>
<feature type="compositionally biased region" description="Basic residues" evidence="6">
    <location>
        <begin position="213"/>
        <end position="227"/>
    </location>
</feature>
<comment type="caution">
    <text evidence="8">The sequence shown here is derived from an EMBL/GenBank/DDBJ whole genome shotgun (WGS) entry which is preliminary data.</text>
</comment>
<sequence length="421" mass="48466">MTLNFAVENFSSESLKYPANNLLNSENNSWKCDKWQSYVWIIVQLDQPHQIKSIEICNAYSAFLEVFVSNCAESNFKVFLPVFSCMSPSESRNKSNGKRNFSFKSKHFSQFCRNQSWKYLKIICSQPYNKTIRFGLTFIHISGEPKEPIKFGDCSHFNLAENRNYENLDYISNKDLKYKKDLMAIRETYVKTIATSDEVNGEIKEDRQGQDQRKKKSDKKKSPKIKARTSTSKTPIKDDIAAVKIGKPKNVSTSNNENVESPDNFSSLMSHVVFVLSGFENPFRTELREKAMAMGAQYAPNWNHNCTHLICAFSNTPKYNEVKRLNGRIVSQKWILDSYAQRRLLSWRNFIVGKNGGPNSDQSEEMDDTMEGTPSTSSKKRRKTKKTNTKKKKVDVSPKPTDETNSYNSDEIYDLDTEDDD</sequence>
<accession>A0A9Q0M959</accession>
<evidence type="ECO:0000256" key="3">
    <source>
        <dbReference type="ARBA" id="ARBA00022763"/>
    </source>
</evidence>
<evidence type="ECO:0000256" key="2">
    <source>
        <dbReference type="ARBA" id="ARBA00022737"/>
    </source>
</evidence>
<protein>
    <recommendedName>
        <fullName evidence="7">BRCT domain-containing protein</fullName>
    </recommendedName>
</protein>
<evidence type="ECO:0000313" key="8">
    <source>
        <dbReference type="EMBL" id="KAJ6222063.1"/>
    </source>
</evidence>
<evidence type="ECO:0000256" key="5">
    <source>
        <dbReference type="ARBA" id="ARBA00023242"/>
    </source>
</evidence>
<dbReference type="PANTHER" id="PTHR11370">
    <property type="entry name" value="DNA-REPAIR PROTEIN XRCC1"/>
    <property type="match status" value="1"/>
</dbReference>
<dbReference type="AlphaFoldDB" id="A0A9Q0M959"/>
<dbReference type="InterPro" id="IPR045080">
    <property type="entry name" value="BRCT_XRCC1_rpt1"/>
</dbReference>